<dbReference type="Gene3D" id="2.40.50.100">
    <property type="match status" value="1"/>
</dbReference>
<accession>A0ABX3AAX8</accession>
<dbReference type="Pfam" id="PF02779">
    <property type="entry name" value="Transket_pyr"/>
    <property type="match status" value="1"/>
</dbReference>
<dbReference type="InterPro" id="IPR033248">
    <property type="entry name" value="Transketolase_C"/>
</dbReference>
<proteinExistence type="predicted"/>
<dbReference type="InterPro" id="IPR009014">
    <property type="entry name" value="Transketo_C/PFOR_II"/>
</dbReference>
<evidence type="ECO:0000313" key="9">
    <source>
        <dbReference type="EMBL" id="ODN43289.1"/>
    </source>
</evidence>
<comment type="cofactor">
    <cofactor evidence="2">
        <name>thiamine diphosphate</name>
        <dbReference type="ChEBI" id="CHEBI:58937"/>
    </cofactor>
</comment>
<dbReference type="CDD" id="cd06849">
    <property type="entry name" value="lipoyl_domain"/>
    <property type="match status" value="1"/>
</dbReference>
<feature type="domain" description="Lipoyl-binding" evidence="8">
    <location>
        <begin position="684"/>
        <end position="759"/>
    </location>
</feature>
<dbReference type="EC" id="1.2.4.4" evidence="4"/>
<dbReference type="Gene3D" id="3.40.50.970">
    <property type="match status" value="2"/>
</dbReference>
<evidence type="ECO:0000256" key="7">
    <source>
        <dbReference type="ARBA" id="ARBA00023052"/>
    </source>
</evidence>
<evidence type="ECO:0000256" key="2">
    <source>
        <dbReference type="ARBA" id="ARBA00001964"/>
    </source>
</evidence>
<comment type="function">
    <text evidence="3">E1 component of the 2-oxoglutarate dehydrogenase (OGDH) complex which catalyzes the decarboxylation of 2-oxoglutarate, the first step in the conversion of 2-oxoglutarate to succinyl-CoA and CO(2).</text>
</comment>
<evidence type="ECO:0000256" key="4">
    <source>
        <dbReference type="ARBA" id="ARBA00012277"/>
    </source>
</evidence>
<evidence type="ECO:0000256" key="1">
    <source>
        <dbReference type="ARBA" id="ARBA00001938"/>
    </source>
</evidence>
<evidence type="ECO:0000256" key="6">
    <source>
        <dbReference type="ARBA" id="ARBA00023002"/>
    </source>
</evidence>
<organism evidence="9 10">
    <name type="scientific">Piscirickettsia litoralis</name>
    <dbReference type="NCBI Taxonomy" id="1891921"/>
    <lineage>
        <taxon>Bacteria</taxon>
        <taxon>Pseudomonadati</taxon>
        <taxon>Pseudomonadota</taxon>
        <taxon>Gammaproteobacteria</taxon>
        <taxon>Thiotrichales</taxon>
        <taxon>Piscirickettsiaceae</taxon>
        <taxon>Piscirickettsia</taxon>
    </lineage>
</organism>
<protein>
    <recommendedName>
        <fullName evidence="4">3-methyl-2-oxobutanoate dehydrogenase (2-methylpropanoyl-transferring)</fullName>
        <ecNumber evidence="4">1.2.4.4</ecNumber>
    </recommendedName>
</protein>
<gene>
    <name evidence="9" type="ORF">BGC07_10610</name>
</gene>
<dbReference type="InterPro" id="IPR001017">
    <property type="entry name" value="DH_E1"/>
</dbReference>
<dbReference type="EMBL" id="MDTU01000001">
    <property type="protein sequence ID" value="ODN43289.1"/>
    <property type="molecule type" value="Genomic_DNA"/>
</dbReference>
<dbReference type="InterPro" id="IPR000089">
    <property type="entry name" value="Biotin_lipoyl"/>
</dbReference>
<dbReference type="PANTHER" id="PTHR42980">
    <property type="entry name" value="2-OXOISOVALERATE DEHYDROGENASE SUBUNIT BETA-RELATED"/>
    <property type="match status" value="1"/>
</dbReference>
<comment type="caution">
    <text evidence="9">The sequence shown here is derived from an EMBL/GenBank/DDBJ whole genome shotgun (WGS) entry which is preliminary data.</text>
</comment>
<sequence length="781" mass="86315">MKLSKENNKDVLCGIYNNMLSVRKIDELENELVNSGRANFLCSSKGHEGIAVFAQFLEKEDWLYCHYRDKPLIYARGLSAQTLFHSSLCSQESPSAGRHMVIGVCSKDLNIASIVTPVGNHALHAVGTAHVIKERKQRAITFCSMGDGTTQQGEVYEAIAEAARSQLPILFVIENNSLAISSRTDGKTFYSHQGKSEVTEFFGVPISYIDGTQPLKEIDKIENLVGYVRNEQRPHIVIFNVERLNSHSNADDFNIYRTQKEIDLFSSRDPVINSRKYLEALGISEDYLTKVEKEAHNNITRELAISLESATQPTVCLDAMRPLPELLRENVEEYRGDDSLVNQLTMRDAIRSVLDFQLKQQDDIYLYGEDIEDPKGDVFGVTKGLSTQYPGKVVNSPLSEATIVGSCIGRALTGQTAVAFIQFIDFIGPAYNQIANELATMYWRSNGQLECPVIILVACGGYRPGLGPFHAQSNESIFAHLPGIDVYQPSNAGDAAGLLNTAFASKRPSIFFYPKKLLNRALKEEMTSSDIHRHIVPVGKARILSAGNDITFVSWGNTVSLCSEVAQALSAANVEAEIIDLRTIHPYDLDTVVKSVNKTKNIIVVHEDNITCGMASEIISAVVENVNTAIRAKRVARYDTHIPCNFKNHLEVMPSFERILSECCTLLGYELSWVEAPVKQNTELVDIKVIGASPSDDNVLITDLFIKAGDHIKKGDKLADIEASKSTSEIRSPYTGVVKEIYVGEYDTATVGSNLLSVKLSGDKGLFTAVNELKPVIYKKV</sequence>
<evidence type="ECO:0000256" key="5">
    <source>
        <dbReference type="ARBA" id="ARBA00022823"/>
    </source>
</evidence>
<dbReference type="SUPFAM" id="SSF52518">
    <property type="entry name" value="Thiamin diphosphate-binding fold (THDP-binding)"/>
    <property type="match status" value="2"/>
</dbReference>
<evidence type="ECO:0000313" key="10">
    <source>
        <dbReference type="Proteomes" id="UP000094329"/>
    </source>
</evidence>
<dbReference type="Pfam" id="PF00676">
    <property type="entry name" value="E1_dh"/>
    <property type="match status" value="1"/>
</dbReference>
<keyword evidence="5" id="KW-0450">Lipoyl</keyword>
<dbReference type="SUPFAM" id="SSF52922">
    <property type="entry name" value="TK C-terminal domain-like"/>
    <property type="match status" value="1"/>
</dbReference>
<evidence type="ECO:0000256" key="3">
    <source>
        <dbReference type="ARBA" id="ARBA00003906"/>
    </source>
</evidence>
<dbReference type="PANTHER" id="PTHR42980:SF1">
    <property type="entry name" value="2-OXOISOVALERATE DEHYDROGENASE SUBUNIT BETA, MITOCHONDRIAL"/>
    <property type="match status" value="1"/>
</dbReference>
<name>A0ABX3AAX8_9GAMM</name>
<dbReference type="RefSeq" id="WP_069313087.1">
    <property type="nucleotide sequence ID" value="NZ_MDTU01000001.1"/>
</dbReference>
<dbReference type="InterPro" id="IPR029061">
    <property type="entry name" value="THDP-binding"/>
</dbReference>
<evidence type="ECO:0000259" key="8">
    <source>
        <dbReference type="PROSITE" id="PS50968"/>
    </source>
</evidence>
<dbReference type="Pfam" id="PF02780">
    <property type="entry name" value="Transketolase_C"/>
    <property type="match status" value="1"/>
</dbReference>
<dbReference type="PROSITE" id="PS00189">
    <property type="entry name" value="LIPOYL"/>
    <property type="match status" value="1"/>
</dbReference>
<keyword evidence="7" id="KW-0786">Thiamine pyrophosphate</keyword>
<reference evidence="9 10" key="1">
    <citation type="submission" date="2016-08" db="EMBL/GenBank/DDBJ databases">
        <title>Draft genome sequence of Candidatus Piscirickettsia litoralis, from seawater.</title>
        <authorList>
            <person name="Wan X."/>
            <person name="Lee A.J."/>
            <person name="Hou S."/>
            <person name="Donachie S.P."/>
        </authorList>
    </citation>
    <scope>NUCLEOTIDE SEQUENCE [LARGE SCALE GENOMIC DNA]</scope>
    <source>
        <strain evidence="9 10">Y2</strain>
    </source>
</reference>
<dbReference type="Pfam" id="PF00364">
    <property type="entry name" value="Biotin_lipoyl"/>
    <property type="match status" value="1"/>
</dbReference>
<dbReference type="InterPro" id="IPR005475">
    <property type="entry name" value="Transketolase-like_Pyr-bd"/>
</dbReference>
<dbReference type="InterPro" id="IPR003016">
    <property type="entry name" value="2-oxoA_DH_lipoyl-BS"/>
</dbReference>
<dbReference type="InterPro" id="IPR011053">
    <property type="entry name" value="Single_hybrid_motif"/>
</dbReference>
<keyword evidence="10" id="KW-1185">Reference proteome</keyword>
<dbReference type="SMART" id="SM00861">
    <property type="entry name" value="Transket_pyr"/>
    <property type="match status" value="1"/>
</dbReference>
<dbReference type="Proteomes" id="UP000094329">
    <property type="component" value="Unassembled WGS sequence"/>
</dbReference>
<keyword evidence="6" id="KW-0560">Oxidoreductase</keyword>
<comment type="cofactor">
    <cofactor evidence="1">
        <name>(R)-lipoate</name>
        <dbReference type="ChEBI" id="CHEBI:83088"/>
    </cofactor>
</comment>
<dbReference type="PROSITE" id="PS50968">
    <property type="entry name" value="BIOTINYL_LIPOYL"/>
    <property type="match status" value="1"/>
</dbReference>
<dbReference type="SUPFAM" id="SSF51230">
    <property type="entry name" value="Single hybrid motif"/>
    <property type="match status" value="1"/>
</dbReference>
<dbReference type="Gene3D" id="3.40.50.920">
    <property type="match status" value="1"/>
</dbReference>